<dbReference type="InterPro" id="IPR051533">
    <property type="entry name" value="WaaL-like"/>
</dbReference>
<name>A0A2M7BAT9_9BACT</name>
<feature type="transmembrane region" description="Helical" evidence="5">
    <location>
        <begin position="257"/>
        <end position="278"/>
    </location>
</feature>
<sequence length="409" mass="46739">MILEILFFTLILLLPLQFGRHFWPKASFLFGLKIDFLSPTIYLQDIIIVLLLIYYLPKIIPQILKDKKYLILCLLYLLFAFLNIYISLTPLSSFFSWLRITEMILLGLMVIKNLNLSLRLLEKLLPFSLIFELVLSLVQVVKQSSLNGLFWFLGERSFNVLTPGIARASFLEKVFLRPYGTFSHPNSLAGFALVALILVFTKGQLKISDKVAVLAGILLIFLSFSRTVWLTAFILGLGYFLWQFRKNWRKRTFNLSFLYLTTLLFLPVSLFLFSRTVVDPSSFFIRQDLAYFAFFLIKSHFLLGVGAGQFVVALSQSKVIWSSLYWLQPVHNIFLLMAAETGILGLGLFLGILLLAVKKLVCSPVFNLKFRLLVSLLAILLTGLFDHYSLTLIQNQLIFVLVLSLSLAS</sequence>
<dbReference type="GO" id="GO:0016020">
    <property type="term" value="C:membrane"/>
    <property type="evidence" value="ECO:0007669"/>
    <property type="project" value="UniProtKB-SubCell"/>
</dbReference>
<dbReference type="Pfam" id="PF04932">
    <property type="entry name" value="Wzy_C"/>
    <property type="match status" value="1"/>
</dbReference>
<comment type="subcellular location">
    <subcellularLocation>
        <location evidence="1">Membrane</location>
        <topology evidence="1">Multi-pass membrane protein</topology>
    </subcellularLocation>
</comment>
<protein>
    <recommendedName>
        <fullName evidence="6">O-antigen ligase-related domain-containing protein</fullName>
    </recommendedName>
</protein>
<dbReference type="EMBL" id="PEVC01000060">
    <property type="protein sequence ID" value="PIV00217.1"/>
    <property type="molecule type" value="Genomic_DNA"/>
</dbReference>
<feature type="transmembrane region" description="Helical" evidence="5">
    <location>
        <begin position="36"/>
        <end position="57"/>
    </location>
</feature>
<evidence type="ECO:0000256" key="3">
    <source>
        <dbReference type="ARBA" id="ARBA00022989"/>
    </source>
</evidence>
<feature type="transmembrane region" description="Helical" evidence="5">
    <location>
        <begin position="123"/>
        <end position="141"/>
    </location>
</feature>
<dbReference type="AlphaFoldDB" id="A0A2M7BAT9"/>
<feature type="transmembrane region" description="Helical" evidence="5">
    <location>
        <begin position="182"/>
        <end position="200"/>
    </location>
</feature>
<feature type="transmembrane region" description="Helical" evidence="5">
    <location>
        <begin position="212"/>
        <end position="242"/>
    </location>
</feature>
<comment type="caution">
    <text evidence="7">The sequence shown here is derived from an EMBL/GenBank/DDBJ whole genome shotgun (WGS) entry which is preliminary data.</text>
</comment>
<feature type="transmembrane region" description="Helical" evidence="5">
    <location>
        <begin position="368"/>
        <end position="385"/>
    </location>
</feature>
<dbReference type="PANTHER" id="PTHR37422">
    <property type="entry name" value="TEICHURONIC ACID BIOSYNTHESIS PROTEIN TUAE"/>
    <property type="match status" value="1"/>
</dbReference>
<evidence type="ECO:0000313" key="7">
    <source>
        <dbReference type="EMBL" id="PIV00217.1"/>
    </source>
</evidence>
<feature type="domain" description="O-antigen ligase-related" evidence="6">
    <location>
        <begin position="212"/>
        <end position="350"/>
    </location>
</feature>
<evidence type="ECO:0000256" key="4">
    <source>
        <dbReference type="ARBA" id="ARBA00023136"/>
    </source>
</evidence>
<evidence type="ECO:0000256" key="5">
    <source>
        <dbReference type="SAM" id="Phobius"/>
    </source>
</evidence>
<keyword evidence="2 5" id="KW-0812">Transmembrane</keyword>
<reference evidence="8" key="1">
    <citation type="submission" date="2017-09" db="EMBL/GenBank/DDBJ databases">
        <title>Depth-based differentiation of microbial function through sediment-hosted aquifers and enrichment of novel symbionts in the deep terrestrial subsurface.</title>
        <authorList>
            <person name="Probst A.J."/>
            <person name="Ladd B."/>
            <person name="Jarett J.K."/>
            <person name="Geller-Mcgrath D.E."/>
            <person name="Sieber C.M.K."/>
            <person name="Emerson J.B."/>
            <person name="Anantharaman K."/>
            <person name="Thomas B.C."/>
            <person name="Malmstrom R."/>
            <person name="Stieglmeier M."/>
            <person name="Klingl A."/>
            <person name="Woyke T."/>
            <person name="Ryan C.M."/>
            <person name="Banfield J.F."/>
        </authorList>
    </citation>
    <scope>NUCLEOTIDE SEQUENCE [LARGE SCALE GENOMIC DNA]</scope>
</reference>
<accession>A0A2M7BAT9</accession>
<keyword evidence="3 5" id="KW-1133">Transmembrane helix</keyword>
<evidence type="ECO:0000313" key="8">
    <source>
        <dbReference type="Proteomes" id="UP000229631"/>
    </source>
</evidence>
<feature type="transmembrane region" description="Helical" evidence="5">
    <location>
        <begin position="290"/>
        <end position="313"/>
    </location>
</feature>
<feature type="transmembrane region" description="Helical" evidence="5">
    <location>
        <begin position="69"/>
        <end position="88"/>
    </location>
</feature>
<evidence type="ECO:0000259" key="6">
    <source>
        <dbReference type="Pfam" id="PF04932"/>
    </source>
</evidence>
<dbReference type="Proteomes" id="UP000229631">
    <property type="component" value="Unassembled WGS sequence"/>
</dbReference>
<organism evidence="7 8">
    <name type="scientific">Candidatus Shapirobacteria bacterium CG03_land_8_20_14_0_80_39_12</name>
    <dbReference type="NCBI Taxonomy" id="1974879"/>
    <lineage>
        <taxon>Bacteria</taxon>
        <taxon>Candidatus Shapironibacteriota</taxon>
    </lineage>
</organism>
<proteinExistence type="predicted"/>
<feature type="transmembrane region" description="Helical" evidence="5">
    <location>
        <begin position="94"/>
        <end position="111"/>
    </location>
</feature>
<dbReference type="PANTHER" id="PTHR37422:SF13">
    <property type="entry name" value="LIPOPOLYSACCHARIDE BIOSYNTHESIS PROTEIN PA4999-RELATED"/>
    <property type="match status" value="1"/>
</dbReference>
<evidence type="ECO:0000256" key="1">
    <source>
        <dbReference type="ARBA" id="ARBA00004141"/>
    </source>
</evidence>
<feature type="transmembrane region" description="Helical" evidence="5">
    <location>
        <begin position="333"/>
        <end position="356"/>
    </location>
</feature>
<evidence type="ECO:0000256" key="2">
    <source>
        <dbReference type="ARBA" id="ARBA00022692"/>
    </source>
</evidence>
<dbReference type="InterPro" id="IPR007016">
    <property type="entry name" value="O-antigen_ligase-rel_domated"/>
</dbReference>
<keyword evidence="4 5" id="KW-0472">Membrane</keyword>
<gene>
    <name evidence="7" type="ORF">COS54_03485</name>
</gene>